<dbReference type="EMBL" id="BGZK01002132">
    <property type="protein sequence ID" value="GBP91005.1"/>
    <property type="molecule type" value="Genomic_DNA"/>
</dbReference>
<keyword evidence="3 5" id="KW-0175">Coiled coil</keyword>
<dbReference type="InterPro" id="IPR000435">
    <property type="entry name" value="Tektins"/>
</dbReference>
<gene>
    <name evidence="6" type="primary">TEKT4</name>
    <name evidence="6" type="ORF">EVAR_69894_1</name>
</gene>
<evidence type="ECO:0000256" key="1">
    <source>
        <dbReference type="ARBA" id="ARBA00007209"/>
    </source>
</evidence>
<keyword evidence="4" id="KW-0969">Cilium</keyword>
<dbReference type="Pfam" id="PF03148">
    <property type="entry name" value="Tektin"/>
    <property type="match status" value="1"/>
</dbReference>
<dbReference type="PANTHER" id="PTHR19960:SF12">
    <property type="entry name" value="TEKTIN-4"/>
    <property type="match status" value="1"/>
</dbReference>
<accession>A0A4C1ZWE5</accession>
<comment type="subcellular location">
    <subcellularLocation>
        <location evidence="4">Cytoplasm</location>
        <location evidence="4">Cytoskeleton</location>
        <location evidence="4">Cilium axoneme</location>
    </subcellularLocation>
</comment>
<evidence type="ECO:0000256" key="4">
    <source>
        <dbReference type="RuleBase" id="RU367040"/>
    </source>
</evidence>
<proteinExistence type="inferred from homology"/>
<protein>
    <recommendedName>
        <fullName evidence="4">Tektin</fullName>
    </recommendedName>
</protein>
<dbReference type="STRING" id="151549.A0A4C1ZWE5"/>
<keyword evidence="4" id="KW-0282">Flagellum</keyword>
<dbReference type="AlphaFoldDB" id="A0A4C1ZWE5"/>
<dbReference type="OrthoDB" id="5788000at2759"/>
<dbReference type="GO" id="GO:0015630">
    <property type="term" value="C:microtubule cytoskeleton"/>
    <property type="evidence" value="ECO:0007669"/>
    <property type="project" value="UniProtKB-UniRule"/>
</dbReference>
<dbReference type="PRINTS" id="PR00511">
    <property type="entry name" value="TEKTIN"/>
</dbReference>
<dbReference type="Proteomes" id="UP000299102">
    <property type="component" value="Unassembled WGS sequence"/>
</dbReference>
<dbReference type="InterPro" id="IPR048256">
    <property type="entry name" value="Tektin-like"/>
</dbReference>
<name>A0A4C1ZWE5_EUMVA</name>
<feature type="coiled-coil region" evidence="5">
    <location>
        <begin position="268"/>
        <end position="389"/>
    </location>
</feature>
<evidence type="ECO:0000256" key="3">
    <source>
        <dbReference type="ARBA" id="ARBA00023054"/>
    </source>
</evidence>
<dbReference type="PANTHER" id="PTHR19960">
    <property type="entry name" value="TEKTIN"/>
    <property type="match status" value="1"/>
</dbReference>
<comment type="similarity">
    <text evidence="1 4">Belongs to the tektin family.</text>
</comment>
<evidence type="ECO:0000256" key="5">
    <source>
        <dbReference type="SAM" id="Coils"/>
    </source>
</evidence>
<keyword evidence="2" id="KW-0963">Cytoplasm</keyword>
<dbReference type="GO" id="GO:0060271">
    <property type="term" value="P:cilium assembly"/>
    <property type="evidence" value="ECO:0007669"/>
    <property type="project" value="UniProtKB-UniRule"/>
</dbReference>
<comment type="caution">
    <text evidence="6">The sequence shown here is derived from an EMBL/GenBank/DDBJ whole genome shotgun (WGS) entry which is preliminary data.</text>
</comment>
<evidence type="ECO:0000313" key="6">
    <source>
        <dbReference type="EMBL" id="GBP91005.1"/>
    </source>
</evidence>
<keyword evidence="7" id="KW-1185">Reference proteome</keyword>
<dbReference type="GO" id="GO:0060294">
    <property type="term" value="P:cilium movement involved in cell motility"/>
    <property type="evidence" value="ECO:0007669"/>
    <property type="project" value="UniProtKB-UniRule"/>
</dbReference>
<evidence type="ECO:0000256" key="2">
    <source>
        <dbReference type="ARBA" id="ARBA00022490"/>
    </source>
</evidence>
<organism evidence="6 7">
    <name type="scientific">Eumeta variegata</name>
    <name type="common">Bagworm moth</name>
    <name type="synonym">Eumeta japonica</name>
    <dbReference type="NCBI Taxonomy" id="151549"/>
    <lineage>
        <taxon>Eukaryota</taxon>
        <taxon>Metazoa</taxon>
        <taxon>Ecdysozoa</taxon>
        <taxon>Arthropoda</taxon>
        <taxon>Hexapoda</taxon>
        <taxon>Insecta</taxon>
        <taxon>Pterygota</taxon>
        <taxon>Neoptera</taxon>
        <taxon>Endopterygota</taxon>
        <taxon>Lepidoptera</taxon>
        <taxon>Glossata</taxon>
        <taxon>Ditrysia</taxon>
        <taxon>Tineoidea</taxon>
        <taxon>Psychidae</taxon>
        <taxon>Oiketicinae</taxon>
        <taxon>Eumeta</taxon>
    </lineage>
</organism>
<sequence length="413" mass="48492">MTTTHDTDHPSFGNKSFNLRNLQEWDYHNRDVLKGDINGVTDENTAITKNCIEKVNQTSFTDFKESTEQLKHRQRHIYYWKCELEKAIREIDAEIEILEKQRQQLKNAMDIINVPEFVTYECIDLRGNRMEADMIFDEPQRQLYRECTLIQNIKKIQRDLLNEVEKQMKINTTVKEDLEMDWSEKRLAFGYETKNVNLETKSNKVKDSAGATKLSEGQSTVDSWEHSTENILRNFQNALENTKNLRSKVDAVLINAARDIRSQDVQLNRSLHERIAQTEKVRIDLENQLRLVISKIVETENIMQTLNAEMRSVAQRLKVAQTRLNTKSYRPNTENCREGSLISLIEEVRDLSESLSLLQQRHLTTENLRAKLIEERSRLENEIMVKKKSVHLDNERCLFLRSHFESAEKLCGY</sequence>
<keyword evidence="4" id="KW-0966">Cell projection</keyword>
<reference evidence="6 7" key="1">
    <citation type="journal article" date="2019" name="Commun. Biol.">
        <title>The bagworm genome reveals a unique fibroin gene that provides high tensile strength.</title>
        <authorList>
            <person name="Kono N."/>
            <person name="Nakamura H."/>
            <person name="Ohtoshi R."/>
            <person name="Tomita M."/>
            <person name="Numata K."/>
            <person name="Arakawa K."/>
        </authorList>
    </citation>
    <scope>NUCLEOTIDE SEQUENCE [LARGE SCALE GENOMIC DNA]</scope>
</reference>
<dbReference type="GO" id="GO:0005634">
    <property type="term" value="C:nucleus"/>
    <property type="evidence" value="ECO:0007669"/>
    <property type="project" value="TreeGrafter"/>
</dbReference>
<dbReference type="GO" id="GO:0005930">
    <property type="term" value="C:axoneme"/>
    <property type="evidence" value="ECO:0007669"/>
    <property type="project" value="UniProtKB-SubCell"/>
</dbReference>
<evidence type="ECO:0000313" key="7">
    <source>
        <dbReference type="Proteomes" id="UP000299102"/>
    </source>
</evidence>